<organism evidence="1 2">
    <name type="scientific">Bordetella ansorpii</name>
    <dbReference type="NCBI Taxonomy" id="288768"/>
    <lineage>
        <taxon>Bacteria</taxon>
        <taxon>Pseudomonadati</taxon>
        <taxon>Pseudomonadota</taxon>
        <taxon>Betaproteobacteria</taxon>
        <taxon>Burkholderiales</taxon>
        <taxon>Alcaligenaceae</taxon>
        <taxon>Bordetella</taxon>
    </lineage>
</organism>
<name>A0A157QPP8_9BORD</name>
<dbReference type="RefSeq" id="WP_066417212.1">
    <property type="nucleotide sequence ID" value="NZ_FKBS01000025.1"/>
</dbReference>
<accession>A0A157QPP8</accession>
<dbReference type="AlphaFoldDB" id="A0A157QPP8"/>
<proteinExistence type="predicted"/>
<reference evidence="1 2" key="1">
    <citation type="submission" date="2016-03" db="EMBL/GenBank/DDBJ databases">
        <authorList>
            <consortium name="Pathogen Informatics"/>
        </authorList>
    </citation>
    <scope>NUCLEOTIDE SEQUENCE [LARGE SCALE GENOMIC DNA]</scope>
    <source>
        <strain evidence="1 2">NCTC13364</strain>
    </source>
</reference>
<protein>
    <submittedName>
        <fullName evidence="1">Uncharacterized protein</fullName>
    </submittedName>
</protein>
<gene>
    <name evidence="1" type="ORF">SAMEA1982600_03828</name>
</gene>
<sequence>MPTMLNHAPRSAFPFSVQTSAASATASNTMACPIAAPDFGRDFLSDQAHQFLRLELDNGAVIPSVRDNHLLSRCANHLMAICRCSQRTAETYAAQAIAELASHRSSVAFDIDRSTTYCLFVNDRASGTTRAISAAEVLALLRQAEAAAVAA</sequence>
<evidence type="ECO:0000313" key="2">
    <source>
        <dbReference type="Proteomes" id="UP000077037"/>
    </source>
</evidence>
<dbReference type="Proteomes" id="UP000077037">
    <property type="component" value="Unassembled WGS sequence"/>
</dbReference>
<dbReference type="EMBL" id="FKBS01000025">
    <property type="protein sequence ID" value="SAI47578.1"/>
    <property type="molecule type" value="Genomic_DNA"/>
</dbReference>
<evidence type="ECO:0000313" key="1">
    <source>
        <dbReference type="EMBL" id="SAI47578.1"/>
    </source>
</evidence>
<dbReference type="OrthoDB" id="8641994at2"/>